<dbReference type="AlphaFoldDB" id="K3Z1F9"/>
<dbReference type="EnsemblPlants" id="KQL28228">
    <property type="protein sequence ID" value="KQL28228"/>
    <property type="gene ID" value="SETIT_020377mg"/>
</dbReference>
<reference evidence="2" key="1">
    <citation type="journal article" date="2012" name="Nat. Biotechnol.">
        <title>Reference genome sequence of the model plant Setaria.</title>
        <authorList>
            <person name="Bennetzen J.L."/>
            <person name="Schmutz J."/>
            <person name="Wang H."/>
            <person name="Percifield R."/>
            <person name="Hawkins J."/>
            <person name="Pontaroli A.C."/>
            <person name="Estep M."/>
            <person name="Feng L."/>
            <person name="Vaughn J.N."/>
            <person name="Grimwood J."/>
            <person name="Jenkins J."/>
            <person name="Barry K."/>
            <person name="Lindquist E."/>
            <person name="Hellsten U."/>
            <person name="Deshpande S."/>
            <person name="Wang X."/>
            <person name="Wu X."/>
            <person name="Mitros T."/>
            <person name="Triplett J."/>
            <person name="Yang X."/>
            <person name="Ye C.Y."/>
            <person name="Mauro-Herrera M."/>
            <person name="Wang L."/>
            <person name="Li P."/>
            <person name="Sharma M."/>
            <person name="Sharma R."/>
            <person name="Ronald P.C."/>
            <person name="Panaud O."/>
            <person name="Kellogg E.A."/>
            <person name="Brutnell T.P."/>
            <person name="Doust A.N."/>
            <person name="Tuskan G.A."/>
            <person name="Rokhsar D."/>
            <person name="Devos K.M."/>
        </authorList>
    </citation>
    <scope>NUCLEOTIDE SEQUENCE [LARGE SCALE GENOMIC DNA]</scope>
    <source>
        <strain evidence="2">cv. Yugu1</strain>
    </source>
</reference>
<dbReference type="EMBL" id="AGNK02000060">
    <property type="status" value="NOT_ANNOTATED_CDS"/>
    <property type="molecule type" value="Genomic_DNA"/>
</dbReference>
<accession>K3Z1F9</accession>
<proteinExistence type="predicted"/>
<dbReference type="Proteomes" id="UP000004995">
    <property type="component" value="Unassembled WGS sequence"/>
</dbReference>
<keyword evidence="2" id="KW-1185">Reference proteome</keyword>
<dbReference type="HOGENOM" id="CLU_3109968_0_0_1"/>
<sequence>MQNKETAVVPFEKIDAFFLRLRIGEHRILVSQNSSSQFEQPFIYCAQLFTD</sequence>
<organism evidence="1 2">
    <name type="scientific">Setaria italica</name>
    <name type="common">Foxtail millet</name>
    <name type="synonym">Panicum italicum</name>
    <dbReference type="NCBI Taxonomy" id="4555"/>
    <lineage>
        <taxon>Eukaryota</taxon>
        <taxon>Viridiplantae</taxon>
        <taxon>Streptophyta</taxon>
        <taxon>Embryophyta</taxon>
        <taxon>Tracheophyta</taxon>
        <taxon>Spermatophyta</taxon>
        <taxon>Magnoliopsida</taxon>
        <taxon>Liliopsida</taxon>
        <taxon>Poales</taxon>
        <taxon>Poaceae</taxon>
        <taxon>PACMAD clade</taxon>
        <taxon>Panicoideae</taxon>
        <taxon>Panicodae</taxon>
        <taxon>Paniceae</taxon>
        <taxon>Cenchrinae</taxon>
        <taxon>Setaria</taxon>
    </lineage>
</organism>
<name>K3Z1F9_SETIT</name>
<reference evidence="1" key="2">
    <citation type="submission" date="2018-08" db="UniProtKB">
        <authorList>
            <consortium name="EnsemblPlants"/>
        </authorList>
    </citation>
    <scope>IDENTIFICATION</scope>
    <source>
        <strain evidence="1">Yugu1</strain>
    </source>
</reference>
<dbReference type="Gramene" id="KQL28228">
    <property type="protein sequence ID" value="KQL28228"/>
    <property type="gene ID" value="SETIT_020377mg"/>
</dbReference>
<protein>
    <submittedName>
        <fullName evidence="1">Uncharacterized protein</fullName>
    </submittedName>
</protein>
<evidence type="ECO:0000313" key="2">
    <source>
        <dbReference type="Proteomes" id="UP000004995"/>
    </source>
</evidence>
<evidence type="ECO:0000313" key="1">
    <source>
        <dbReference type="EnsemblPlants" id="KQL28228"/>
    </source>
</evidence>
<dbReference type="InParanoid" id="K3Z1F9"/>